<dbReference type="GO" id="GO:0016628">
    <property type="term" value="F:oxidoreductase activity, acting on the CH-CH group of donors, NAD or NADP as acceptor"/>
    <property type="evidence" value="ECO:0007669"/>
    <property type="project" value="InterPro"/>
</dbReference>
<accession>A0A2P5P5Z8</accession>
<dbReference type="RefSeq" id="WP_102330737.1">
    <property type="nucleotide sequence ID" value="NZ_CP058566.2"/>
</dbReference>
<evidence type="ECO:0000313" key="1">
    <source>
        <dbReference type="EMBL" id="PPD57726.1"/>
    </source>
</evidence>
<dbReference type="OrthoDB" id="9806565at2"/>
<dbReference type="SUPFAM" id="SSF51905">
    <property type="entry name" value="FAD/NAD(P)-binding domain"/>
    <property type="match status" value="1"/>
</dbReference>
<dbReference type="PANTHER" id="PTHR42685">
    <property type="entry name" value="GERANYLGERANYL DIPHOSPHATE REDUCTASE"/>
    <property type="match status" value="1"/>
</dbReference>
<dbReference type="EMBL" id="JQAN02000011">
    <property type="protein sequence ID" value="PPD57726.1"/>
    <property type="molecule type" value="Genomic_DNA"/>
</dbReference>
<evidence type="ECO:0000313" key="2">
    <source>
        <dbReference type="Proteomes" id="UP000235653"/>
    </source>
</evidence>
<dbReference type="Pfam" id="PF05834">
    <property type="entry name" value="Lycopene_cycl"/>
    <property type="match status" value="1"/>
</dbReference>
<dbReference type="PRINTS" id="PR00368">
    <property type="entry name" value="FADPNR"/>
</dbReference>
<gene>
    <name evidence="1" type="ORF">JP09_008275</name>
</gene>
<dbReference type="PRINTS" id="PR00411">
    <property type="entry name" value="PNDRDTASEI"/>
</dbReference>
<dbReference type="Gene3D" id="3.50.50.60">
    <property type="entry name" value="FAD/NAD(P)-binding domain"/>
    <property type="match status" value="1"/>
</dbReference>
<dbReference type="InterPro" id="IPR036188">
    <property type="entry name" value="FAD/NAD-bd_sf"/>
</dbReference>
<organism evidence="1 2">
    <name type="scientific">Dehalogenimonas etheniformans</name>
    <dbReference type="NCBI Taxonomy" id="1536648"/>
    <lineage>
        <taxon>Bacteria</taxon>
        <taxon>Bacillati</taxon>
        <taxon>Chloroflexota</taxon>
        <taxon>Dehalococcoidia</taxon>
        <taxon>Dehalococcoidales</taxon>
        <taxon>Dehalococcoidaceae</taxon>
        <taxon>Dehalogenimonas</taxon>
    </lineage>
</organism>
<dbReference type="InterPro" id="IPR050407">
    <property type="entry name" value="Geranylgeranyl_reductase"/>
</dbReference>
<dbReference type="AlphaFoldDB" id="A0A2P5P5Z8"/>
<sequence>MNFDADVIVVGAGPAGSRAAARLAAAGHDVILLERRQNLGQPICCTGIISVQCLEQFNISPDLVLRKYCGAAINGPGGGAINLSRPSVQAVAIDRARFDREMAESAVSSGARLFLGATVTHIKTSLTEAKVGFTVGGSTHTISARCVVVAAGLSPRLTGQLGMGKISRAALGFQTEVATPQPVGVEVYVDRKYTPGYFSWMAPISDIRAKIGLIARRRVDANLPLLVDRLRSQGRIGAELDGVRCRAIPLSTLPRTFNDRVIAVGDSAGQVKPTTGGGLYYGLLCADMAADTLGTALAAGDLTAGSLKKYEQAWRSAIGRDLLIGRLGRSLFQRIPEPIVDRLMLKARDSGAVECLLKDDDFTFDWHGKAILKAAGALLASIF</sequence>
<protein>
    <submittedName>
        <fullName evidence="1">NAD(P)/FAD-dependent oxidoreductase</fullName>
    </submittedName>
</protein>
<name>A0A2P5P5Z8_9CHLR</name>
<reference evidence="1 2" key="1">
    <citation type="journal article" date="2017" name="ISME J.">
        <title>Grape pomace compost harbors organohalide-respiring Dehalogenimonas species with novel reductive dehalogenase genes.</title>
        <authorList>
            <person name="Yang Y."/>
            <person name="Higgins S.A."/>
            <person name="Yan J."/>
            <person name="Simsir B."/>
            <person name="Chourey K."/>
            <person name="Iyer R."/>
            <person name="Hettich R.L."/>
            <person name="Baldwin B."/>
            <person name="Ogles D.M."/>
            <person name="Loffler F.E."/>
        </authorList>
    </citation>
    <scope>NUCLEOTIDE SEQUENCE [LARGE SCALE GENOMIC DNA]</scope>
    <source>
        <strain evidence="1 2">GP</strain>
    </source>
</reference>
<comment type="caution">
    <text evidence="1">The sequence shown here is derived from an EMBL/GenBank/DDBJ whole genome shotgun (WGS) entry which is preliminary data.</text>
</comment>
<keyword evidence="2" id="KW-1185">Reference proteome</keyword>
<dbReference type="NCBIfam" id="TIGR02032">
    <property type="entry name" value="GG-red-SF"/>
    <property type="match status" value="1"/>
</dbReference>
<proteinExistence type="predicted"/>
<dbReference type="Proteomes" id="UP000235653">
    <property type="component" value="Unassembled WGS sequence"/>
</dbReference>
<dbReference type="InterPro" id="IPR011777">
    <property type="entry name" value="Geranylgeranyl_Rdtase_fam"/>
</dbReference>
<dbReference type="PANTHER" id="PTHR42685:SF18">
    <property type="entry name" value="DIGERANYLGERANYLGLYCEROPHOSPHOLIPID REDUCTASE"/>
    <property type="match status" value="1"/>
</dbReference>